<feature type="domain" description="C2H2-type" evidence="7">
    <location>
        <begin position="1304"/>
        <end position="1331"/>
    </location>
</feature>
<feature type="domain" description="C2H2-type" evidence="7">
    <location>
        <begin position="723"/>
        <end position="750"/>
    </location>
</feature>
<feature type="domain" description="C2H2-type" evidence="7">
    <location>
        <begin position="1517"/>
        <end position="1544"/>
    </location>
</feature>
<keyword evidence="1" id="KW-0479">Metal-binding</keyword>
<name>A0ABP1PT57_9HEXA</name>
<feature type="domain" description="C2H2-type" evidence="7">
    <location>
        <begin position="951"/>
        <end position="979"/>
    </location>
</feature>
<feature type="compositionally biased region" description="Acidic residues" evidence="6">
    <location>
        <begin position="331"/>
        <end position="348"/>
    </location>
</feature>
<evidence type="ECO:0000256" key="4">
    <source>
        <dbReference type="ARBA" id="ARBA00022833"/>
    </source>
</evidence>
<dbReference type="Pfam" id="PF00096">
    <property type="entry name" value="zf-C2H2"/>
    <property type="match status" value="14"/>
</dbReference>
<feature type="region of interest" description="Disordered" evidence="6">
    <location>
        <begin position="1"/>
        <end position="58"/>
    </location>
</feature>
<feature type="domain" description="C2H2-type" evidence="7">
    <location>
        <begin position="119"/>
        <end position="146"/>
    </location>
</feature>
<dbReference type="InterPro" id="IPR013087">
    <property type="entry name" value="Znf_C2H2_type"/>
</dbReference>
<feature type="domain" description="C2H2-type" evidence="7">
    <location>
        <begin position="1101"/>
        <end position="1128"/>
    </location>
</feature>
<feature type="domain" description="C2H2-type" evidence="7">
    <location>
        <begin position="1332"/>
        <end position="1360"/>
    </location>
</feature>
<feature type="domain" description="C2H2-type" evidence="7">
    <location>
        <begin position="1365"/>
        <end position="1395"/>
    </location>
</feature>
<feature type="domain" description="C2H2-type" evidence="7">
    <location>
        <begin position="407"/>
        <end position="434"/>
    </location>
</feature>
<dbReference type="Pfam" id="PF13912">
    <property type="entry name" value="zf-C2H2_6"/>
    <property type="match status" value="3"/>
</dbReference>
<evidence type="ECO:0000313" key="8">
    <source>
        <dbReference type="EMBL" id="CAL8074368.1"/>
    </source>
</evidence>
<feature type="domain" description="C2H2-type" evidence="7">
    <location>
        <begin position="1631"/>
        <end position="1658"/>
    </location>
</feature>
<feature type="domain" description="C2H2-type" evidence="7">
    <location>
        <begin position="751"/>
        <end position="778"/>
    </location>
</feature>
<feature type="compositionally biased region" description="Low complexity" evidence="6">
    <location>
        <begin position="1656"/>
        <end position="1672"/>
    </location>
</feature>
<feature type="domain" description="C2H2-type" evidence="7">
    <location>
        <begin position="540"/>
        <end position="567"/>
    </location>
</feature>
<feature type="domain" description="C2H2-type" evidence="7">
    <location>
        <begin position="1485"/>
        <end position="1512"/>
    </location>
</feature>
<feature type="domain" description="C2H2-type" evidence="7">
    <location>
        <begin position="221"/>
        <end position="248"/>
    </location>
</feature>
<dbReference type="Gene3D" id="3.30.160.60">
    <property type="entry name" value="Classic Zinc Finger"/>
    <property type="match status" value="16"/>
</dbReference>
<feature type="domain" description="C2H2-type" evidence="7">
    <location>
        <begin position="147"/>
        <end position="174"/>
    </location>
</feature>
<dbReference type="PROSITE" id="PS50157">
    <property type="entry name" value="ZINC_FINGER_C2H2_2"/>
    <property type="match status" value="28"/>
</dbReference>
<reference evidence="8 9" key="1">
    <citation type="submission" date="2024-08" db="EMBL/GenBank/DDBJ databases">
        <authorList>
            <person name="Cucini C."/>
            <person name="Frati F."/>
        </authorList>
    </citation>
    <scope>NUCLEOTIDE SEQUENCE [LARGE SCALE GENOMIC DNA]</scope>
</reference>
<evidence type="ECO:0000256" key="5">
    <source>
        <dbReference type="PROSITE-ProRule" id="PRU00042"/>
    </source>
</evidence>
<feature type="compositionally biased region" description="Polar residues" evidence="6">
    <location>
        <begin position="919"/>
        <end position="928"/>
    </location>
</feature>
<proteinExistence type="predicted"/>
<keyword evidence="3 5" id="KW-0863">Zinc-finger</keyword>
<feature type="compositionally biased region" description="Acidic residues" evidence="6">
    <location>
        <begin position="250"/>
        <end position="263"/>
    </location>
</feature>
<feature type="domain" description="C2H2-type" evidence="7">
    <location>
        <begin position="1457"/>
        <end position="1484"/>
    </location>
</feature>
<feature type="region of interest" description="Disordered" evidence="6">
    <location>
        <begin position="297"/>
        <end position="348"/>
    </location>
</feature>
<gene>
    <name evidence="8" type="ORF">ODALV1_LOCUS2866</name>
</gene>
<protein>
    <recommendedName>
        <fullName evidence="7">C2H2-type domain-containing protein</fullName>
    </recommendedName>
</protein>
<keyword evidence="2" id="KW-0677">Repeat</keyword>
<accession>A0ABP1PT57</accession>
<dbReference type="PROSITE" id="PS00028">
    <property type="entry name" value="ZINC_FINGER_C2H2_1"/>
    <property type="match status" value="29"/>
</dbReference>
<feature type="domain" description="C2H2-type" evidence="7">
    <location>
        <begin position="174"/>
        <end position="202"/>
    </location>
</feature>
<feature type="domain" description="C2H2-type" evidence="7">
    <location>
        <begin position="353"/>
        <end position="375"/>
    </location>
</feature>
<dbReference type="InterPro" id="IPR036236">
    <property type="entry name" value="Znf_C2H2_sf"/>
</dbReference>
<dbReference type="PANTHER" id="PTHR24379:SF125">
    <property type="entry name" value="C2H2-TYPE DOMAIN-CONTAINING PROTEIN"/>
    <property type="match status" value="1"/>
</dbReference>
<feature type="domain" description="C2H2-type" evidence="7">
    <location>
        <begin position="1708"/>
        <end position="1735"/>
    </location>
</feature>
<feature type="domain" description="C2H2-type" evidence="7">
    <location>
        <begin position="607"/>
        <end position="635"/>
    </location>
</feature>
<feature type="region of interest" description="Disordered" evidence="6">
    <location>
        <begin position="245"/>
        <end position="268"/>
    </location>
</feature>
<dbReference type="Proteomes" id="UP001642540">
    <property type="component" value="Unassembled WGS sequence"/>
</dbReference>
<feature type="region of interest" description="Disordered" evidence="6">
    <location>
        <begin position="1652"/>
        <end position="1674"/>
    </location>
</feature>
<sequence>MMETRRVLRSRKSTSVESGNPPGSGQAQAVVAENSSLPREAHGSSATKQKMVITKKSQTTIGSAKPNVVLPLNDDDELPFFGLSELALAGVEAEESSVRNMAVSSSNRKRVRNPPKEPVICSVCGQNFTRRAHLVRHMYLHTGEKPFKCNQCEQSFNRKDHLTAHLRGHAELNHRCRYCKVVFPRMDLLRSHILKNHSKQQKKENQAIAESSTTSFGFKIMTCQHCDKKFTQVHLFNAHLATHESNLNRDDEEENDTEEDGTEELLFPDNVDVEKALNVYVSIDSDERFQADLHVKSTIDEADDDESQQDTTADEGEEESEENLEGAGAETGDETANQDEDDYADEQDDPKKFECVVCARKFNDQGSLRRHYKLHKRNFVCRFCGIKMASAGSLMRHNLLHTGEKPFECELCNRKFSRKDALKAHLVAHEKGNSKLSLPRPYKCRVCTASYTMRYNLIRHVRQTHQNGSVENQYALEMNMAQPSTKSKPAEEELVMDNEWFSNIVEEENNPLRCNHCDKVFSSMKSLNTHVWYHNQEKRFICKICNHGFRYLTDLNRHYLSHRRRKPVSIAQQMAHSRLTQAKQKQTPRQRAAPIHNSVMINGVRHYPCSVCDQVFNHRSNRSRHMRIIHDNRANVNQKKQGTWPPVTKQMKTVMNVSRQGLHPRPKAVHQKQQQLQRRVNVSMDSDEPQPNFNGLYRCEFCMKIFDKRYSYKLHLRTHNKQYTCSVCGLRTASQGDLTLHIRTHTGEKPFQCNQCEWRFCRRSALTVHIRRHHGPNAKVRRHYNPQRANPNMVATEPVSINIVPSPSSNITASSILKTVLEKPAEITQQVRKNLPPPPPLLRYPFHQNSKIEQTPEANEVFHHTEESEVSSAGGVFLCRPCGTLISGKDNYVTHMLQEHGTVVSVASGKVKSHKPFKTETSIRQTVASPPALQRRPTSLTRRPTNIQLTLTCQLCNEAVGTRHELTVHTLAFHSHESECILCGVCRKRCTSLDFLSRHYQYVHPNVKNAAEEARILLNNTYDASADVNQDGAENMLLVPEVVIKEEEAQGATHYTSDFIDENMEEDDLSFIPESLLSANGSSSTNESTPNNALTSMESSFECVLCNKTFKDKKALADHKWYHSREAIHPCTLCPKRFKLKNDLIRHYRRHLQDRPYGCSEQGCEFRFYQKVDLDRHLTKMHGRIQKALFPCQFCPIRFTDESNLLRHLKVSHADEQISELTDLKGGKNVQEKKYLEYKPTHGELGELEQDNDYSYELQQLEIDTYNEEEIDYESNLTLQQQAEFEESSEKLGLDAETDSNGPYKCKICGKCFDDRQKFIYHGYYHSRELRYSCPYCEEKFKIKDHVERHINTYHNSSKPAKAILHCPILDCKRKFTRDYDLTKHLQLVHNRPPVVADNGDLEEFEIEVESQDEDQNLPEDYLLHDNEDESGQSQQSSLLQPCMNKLEEYTNDDGELRCKPCNKQFKDLKSLQSHLYYHQRESKHPCEHCGARFKQKSDLRRHIGIHHDPNKQKLCIPCPNCNRSFTDERYLRIHLKKNCGQRTSSQNSEYQDEDEEGLYDDSSYIQYGDAVQFEDEEGQQDGQVMQGDWEEEEIPDPLMFVSSDMQVDMGEQETDDYENVEEVPEEQTRFECNECGIFFSRSNELILHKRSHLPSSSGTANKSSSNSTPSKNKNKTFNCDKCGMSFLQKGDLTQHLQRFHLDELPVFECQFCPKFFYVKKSLDTHRRRHHSNMLNFHPCKVCGMKFVQKQFLINHMKSHQTK</sequence>
<evidence type="ECO:0000256" key="6">
    <source>
        <dbReference type="SAM" id="MobiDB-lite"/>
    </source>
</evidence>
<dbReference type="SUPFAM" id="SSF57667">
    <property type="entry name" value="beta-beta-alpha zinc fingers"/>
    <property type="match status" value="13"/>
</dbReference>
<evidence type="ECO:0000256" key="3">
    <source>
        <dbReference type="ARBA" id="ARBA00022771"/>
    </source>
</evidence>
<feature type="domain" description="C2H2-type" evidence="7">
    <location>
        <begin position="1129"/>
        <end position="1156"/>
    </location>
</feature>
<dbReference type="Pfam" id="PF12874">
    <property type="entry name" value="zf-met"/>
    <property type="match status" value="2"/>
</dbReference>
<feature type="domain" description="C2H2-type" evidence="7">
    <location>
        <begin position="1678"/>
        <end position="1706"/>
    </location>
</feature>
<evidence type="ECO:0000256" key="2">
    <source>
        <dbReference type="ARBA" id="ARBA00022737"/>
    </source>
</evidence>
<evidence type="ECO:0000313" key="9">
    <source>
        <dbReference type="Proteomes" id="UP001642540"/>
    </source>
</evidence>
<dbReference type="PANTHER" id="PTHR24379">
    <property type="entry name" value="KRAB AND ZINC FINGER DOMAIN-CONTAINING"/>
    <property type="match status" value="1"/>
</dbReference>
<feature type="region of interest" description="Disordered" evidence="6">
    <location>
        <begin position="915"/>
        <end position="939"/>
    </location>
</feature>
<feature type="domain" description="C2H2-type" evidence="7">
    <location>
        <begin position="697"/>
        <end position="724"/>
    </location>
</feature>
<evidence type="ECO:0000256" key="1">
    <source>
        <dbReference type="ARBA" id="ARBA00022723"/>
    </source>
</evidence>
<feature type="domain" description="C2H2-type" evidence="7">
    <location>
        <begin position="1738"/>
        <end position="1763"/>
    </location>
</feature>
<keyword evidence="4" id="KW-0862">Zinc</keyword>
<feature type="domain" description="C2H2-type" evidence="7">
    <location>
        <begin position="379"/>
        <end position="406"/>
    </location>
</feature>
<feature type="compositionally biased region" description="Polar residues" evidence="6">
    <location>
        <begin position="13"/>
        <end position="37"/>
    </location>
</feature>
<feature type="domain" description="C2H2-type" evidence="7">
    <location>
        <begin position="442"/>
        <end position="465"/>
    </location>
</feature>
<feature type="domain" description="C2H2-type" evidence="7">
    <location>
        <begin position="512"/>
        <end position="539"/>
    </location>
</feature>
<comment type="caution">
    <text evidence="8">The sequence shown here is derived from an EMBL/GenBank/DDBJ whole genome shotgun (WGS) entry which is preliminary data.</text>
</comment>
<feature type="compositionally biased region" description="Acidic residues" evidence="6">
    <location>
        <begin position="300"/>
        <end position="324"/>
    </location>
</feature>
<evidence type="ECO:0000259" key="7">
    <source>
        <dbReference type="PROSITE" id="PS50157"/>
    </source>
</evidence>
<organism evidence="8 9">
    <name type="scientific">Orchesella dallaii</name>
    <dbReference type="NCBI Taxonomy" id="48710"/>
    <lineage>
        <taxon>Eukaryota</taxon>
        <taxon>Metazoa</taxon>
        <taxon>Ecdysozoa</taxon>
        <taxon>Arthropoda</taxon>
        <taxon>Hexapoda</taxon>
        <taxon>Collembola</taxon>
        <taxon>Entomobryomorpha</taxon>
        <taxon>Entomobryoidea</taxon>
        <taxon>Orchesellidae</taxon>
        <taxon>Orchesellinae</taxon>
        <taxon>Orchesella</taxon>
    </lineage>
</organism>
<dbReference type="EMBL" id="CAXLJM020000007">
    <property type="protein sequence ID" value="CAL8074368.1"/>
    <property type="molecule type" value="Genomic_DNA"/>
</dbReference>
<dbReference type="SMART" id="SM00355">
    <property type="entry name" value="ZnF_C2H2"/>
    <property type="match status" value="31"/>
</dbReference>
<keyword evidence="9" id="KW-1185">Reference proteome</keyword>
<feature type="domain" description="C2H2-type" evidence="7">
    <location>
        <begin position="1190"/>
        <end position="1218"/>
    </location>
</feature>